<feature type="compositionally biased region" description="Basic and acidic residues" evidence="1">
    <location>
        <begin position="13"/>
        <end position="27"/>
    </location>
</feature>
<reference evidence="2 3" key="1">
    <citation type="submission" date="2019-07" db="EMBL/GenBank/DDBJ databases">
        <title>New species of Amycolatopsis and Streptomyces.</title>
        <authorList>
            <person name="Duangmal K."/>
            <person name="Teo W.F.A."/>
            <person name="Lipun K."/>
        </authorList>
    </citation>
    <scope>NUCLEOTIDE SEQUENCE [LARGE SCALE GENOMIC DNA]</scope>
    <source>
        <strain evidence="2 3">JCM 30562</strain>
    </source>
</reference>
<feature type="region of interest" description="Disordered" evidence="1">
    <location>
        <begin position="1"/>
        <end position="40"/>
    </location>
</feature>
<accession>A0A558AHY0</accession>
<gene>
    <name evidence="2" type="ORF">FNH06_08450</name>
</gene>
<dbReference type="EMBL" id="VJZA01000009">
    <property type="protein sequence ID" value="TVT23883.1"/>
    <property type="molecule type" value="Genomic_DNA"/>
</dbReference>
<evidence type="ECO:0000313" key="2">
    <source>
        <dbReference type="EMBL" id="TVT23883.1"/>
    </source>
</evidence>
<keyword evidence="3" id="KW-1185">Reference proteome</keyword>
<sequence>MEWPMWTVSEVPPTDRREDDADTEVVRGEGSQDEAPDQEHRPCLERARRRLLDTGWQIQALTP</sequence>
<evidence type="ECO:0000256" key="1">
    <source>
        <dbReference type="SAM" id="MobiDB-lite"/>
    </source>
</evidence>
<dbReference type="AlphaFoldDB" id="A0A558AHY0"/>
<dbReference type="Proteomes" id="UP000318578">
    <property type="component" value="Unassembled WGS sequence"/>
</dbReference>
<name>A0A558AHY0_9PSEU</name>
<organism evidence="2 3">
    <name type="scientific">Amycolatopsis acidiphila</name>
    <dbReference type="NCBI Taxonomy" id="715473"/>
    <lineage>
        <taxon>Bacteria</taxon>
        <taxon>Bacillati</taxon>
        <taxon>Actinomycetota</taxon>
        <taxon>Actinomycetes</taxon>
        <taxon>Pseudonocardiales</taxon>
        <taxon>Pseudonocardiaceae</taxon>
        <taxon>Amycolatopsis</taxon>
    </lineage>
</organism>
<evidence type="ECO:0000313" key="3">
    <source>
        <dbReference type="Proteomes" id="UP000318578"/>
    </source>
</evidence>
<protein>
    <submittedName>
        <fullName evidence="2">Uncharacterized protein</fullName>
    </submittedName>
</protein>
<comment type="caution">
    <text evidence="2">The sequence shown here is derived from an EMBL/GenBank/DDBJ whole genome shotgun (WGS) entry which is preliminary data.</text>
</comment>
<proteinExistence type="predicted"/>